<dbReference type="OrthoDB" id="10544932at2759"/>
<dbReference type="EMBL" id="BMAV01015239">
    <property type="protein sequence ID" value="GFY64437.1"/>
    <property type="molecule type" value="Genomic_DNA"/>
</dbReference>
<dbReference type="AlphaFoldDB" id="A0A8X6Y2Y9"/>
<name>A0A8X6Y2Y9_9ARAC</name>
<reference evidence="1" key="1">
    <citation type="submission" date="2020-08" db="EMBL/GenBank/DDBJ databases">
        <title>Multicomponent nature underlies the extraordinary mechanical properties of spider dragline silk.</title>
        <authorList>
            <person name="Kono N."/>
            <person name="Nakamura H."/>
            <person name="Mori M."/>
            <person name="Yoshida Y."/>
            <person name="Ohtoshi R."/>
            <person name="Malay A.D."/>
            <person name="Moran D.A.P."/>
            <person name="Tomita M."/>
            <person name="Numata K."/>
            <person name="Arakawa K."/>
        </authorList>
    </citation>
    <scope>NUCLEOTIDE SEQUENCE</scope>
</reference>
<evidence type="ECO:0000313" key="1">
    <source>
        <dbReference type="EMBL" id="GFY64437.1"/>
    </source>
</evidence>
<organism evidence="1 2">
    <name type="scientific">Trichonephila inaurata madagascariensis</name>
    <dbReference type="NCBI Taxonomy" id="2747483"/>
    <lineage>
        <taxon>Eukaryota</taxon>
        <taxon>Metazoa</taxon>
        <taxon>Ecdysozoa</taxon>
        <taxon>Arthropoda</taxon>
        <taxon>Chelicerata</taxon>
        <taxon>Arachnida</taxon>
        <taxon>Araneae</taxon>
        <taxon>Araneomorphae</taxon>
        <taxon>Entelegynae</taxon>
        <taxon>Araneoidea</taxon>
        <taxon>Nephilidae</taxon>
        <taxon>Trichonephila</taxon>
        <taxon>Trichonephila inaurata</taxon>
    </lineage>
</organism>
<gene>
    <name evidence="1" type="ORF">TNIN_32841</name>
</gene>
<evidence type="ECO:0000313" key="2">
    <source>
        <dbReference type="Proteomes" id="UP000886998"/>
    </source>
</evidence>
<comment type="caution">
    <text evidence="1">The sequence shown here is derived from an EMBL/GenBank/DDBJ whole genome shotgun (WGS) entry which is preliminary data.</text>
</comment>
<protein>
    <submittedName>
        <fullName evidence="1">Uncharacterized protein</fullName>
    </submittedName>
</protein>
<proteinExistence type="predicted"/>
<dbReference type="Proteomes" id="UP000886998">
    <property type="component" value="Unassembled WGS sequence"/>
</dbReference>
<accession>A0A8X6Y2Y9</accession>
<sequence>MTEEELINPIMMILSPQLIDYVDVPTIKAQLLQLLAKYEERLGRTSARARAVVIDGKKGIRVGDSRQISNHRFHMWKILLFQEKMSGP</sequence>
<keyword evidence="2" id="KW-1185">Reference proteome</keyword>